<comment type="subcellular location">
    <subcellularLocation>
        <location evidence="11">Cytoplasm</location>
    </subcellularLocation>
    <text evidence="11">About half TF is bound to the ribosome near the polypeptide exit tunnel while the other half is free in the cytoplasm.</text>
</comment>
<evidence type="ECO:0000256" key="12">
    <source>
        <dbReference type="SAM" id="MobiDB-lite"/>
    </source>
</evidence>
<feature type="domain" description="Trigger factor C-terminal" evidence="14">
    <location>
        <begin position="261"/>
        <end position="395"/>
    </location>
</feature>
<feature type="region of interest" description="Disordered" evidence="12">
    <location>
        <begin position="421"/>
        <end position="446"/>
    </location>
</feature>
<dbReference type="Gene3D" id="1.10.3120.10">
    <property type="entry name" value="Trigger factor, C-terminal domain"/>
    <property type="match status" value="1"/>
</dbReference>
<evidence type="ECO:0000256" key="11">
    <source>
        <dbReference type="HAMAP-Rule" id="MF_00303"/>
    </source>
</evidence>
<dbReference type="SUPFAM" id="SSF102735">
    <property type="entry name" value="Trigger factor ribosome-binding domain"/>
    <property type="match status" value="1"/>
</dbReference>
<comment type="similarity">
    <text evidence="2 11">Belongs to the FKBP-type PPIase family. Tig subfamily.</text>
</comment>
<name>A0AAU7V8U8_9ACTO</name>
<dbReference type="GO" id="GO:0015031">
    <property type="term" value="P:protein transport"/>
    <property type="evidence" value="ECO:0007669"/>
    <property type="project" value="UniProtKB-UniRule"/>
</dbReference>
<evidence type="ECO:0000259" key="13">
    <source>
        <dbReference type="Pfam" id="PF05697"/>
    </source>
</evidence>
<dbReference type="InterPro" id="IPR036611">
    <property type="entry name" value="Trigger_fac_ribosome-bd_sf"/>
</dbReference>
<keyword evidence="9 11" id="KW-0131">Cell cycle</keyword>
<dbReference type="HAMAP" id="MF_00303">
    <property type="entry name" value="Trigger_factor_Tig"/>
    <property type="match status" value="1"/>
</dbReference>
<evidence type="ECO:0000256" key="4">
    <source>
        <dbReference type="ARBA" id="ARBA00016902"/>
    </source>
</evidence>
<dbReference type="InterPro" id="IPR046357">
    <property type="entry name" value="PPIase_dom_sf"/>
</dbReference>
<dbReference type="Pfam" id="PF05698">
    <property type="entry name" value="Trigger_C"/>
    <property type="match status" value="1"/>
</dbReference>
<keyword evidence="8 11" id="KW-0413">Isomerase</keyword>
<evidence type="ECO:0000256" key="2">
    <source>
        <dbReference type="ARBA" id="ARBA00005464"/>
    </source>
</evidence>
<keyword evidence="7 11" id="KW-0143">Chaperone</keyword>
<dbReference type="Gene3D" id="3.10.50.40">
    <property type="match status" value="1"/>
</dbReference>
<evidence type="ECO:0000256" key="3">
    <source>
        <dbReference type="ARBA" id="ARBA00013194"/>
    </source>
</evidence>
<dbReference type="Gene3D" id="3.30.70.1050">
    <property type="entry name" value="Trigger factor ribosome-binding domain"/>
    <property type="match status" value="1"/>
</dbReference>
<proteinExistence type="inferred from homology"/>
<dbReference type="GO" id="GO:0044183">
    <property type="term" value="F:protein folding chaperone"/>
    <property type="evidence" value="ECO:0007669"/>
    <property type="project" value="TreeGrafter"/>
</dbReference>
<evidence type="ECO:0000256" key="5">
    <source>
        <dbReference type="ARBA" id="ARBA00022618"/>
    </source>
</evidence>
<dbReference type="AlphaFoldDB" id="A0AAU7V8U8"/>
<dbReference type="GO" id="GO:0043022">
    <property type="term" value="F:ribosome binding"/>
    <property type="evidence" value="ECO:0007669"/>
    <property type="project" value="TreeGrafter"/>
</dbReference>
<evidence type="ECO:0000256" key="10">
    <source>
        <dbReference type="ARBA" id="ARBA00029986"/>
    </source>
</evidence>
<dbReference type="RefSeq" id="WP_350258902.1">
    <property type="nucleotide sequence ID" value="NZ_CP138335.1"/>
</dbReference>
<dbReference type="KEGG" id="sapp:SAC06_03860"/>
<protein>
    <recommendedName>
        <fullName evidence="4 11">Trigger factor</fullName>
        <shortName evidence="11">TF</shortName>
        <ecNumber evidence="3 11">5.2.1.8</ecNumber>
    </recommendedName>
    <alternativeName>
        <fullName evidence="10 11">PPIase</fullName>
    </alternativeName>
</protein>
<dbReference type="InterPro" id="IPR008881">
    <property type="entry name" value="Trigger_fac_ribosome-bd_bac"/>
</dbReference>
<dbReference type="NCBIfam" id="TIGR00115">
    <property type="entry name" value="tig"/>
    <property type="match status" value="1"/>
</dbReference>
<dbReference type="GO" id="GO:0005737">
    <property type="term" value="C:cytoplasm"/>
    <property type="evidence" value="ECO:0007669"/>
    <property type="project" value="UniProtKB-SubCell"/>
</dbReference>
<comment type="catalytic activity">
    <reaction evidence="1 11">
        <text>[protein]-peptidylproline (omega=180) = [protein]-peptidylproline (omega=0)</text>
        <dbReference type="Rhea" id="RHEA:16237"/>
        <dbReference type="Rhea" id="RHEA-COMP:10747"/>
        <dbReference type="Rhea" id="RHEA-COMP:10748"/>
        <dbReference type="ChEBI" id="CHEBI:83833"/>
        <dbReference type="ChEBI" id="CHEBI:83834"/>
        <dbReference type="EC" id="5.2.1.8"/>
    </reaction>
</comment>
<dbReference type="PIRSF" id="PIRSF003095">
    <property type="entry name" value="Trigger_factor"/>
    <property type="match status" value="1"/>
</dbReference>
<sequence length="446" mass="49465">MKSTVESLEPTRVKVTVEADYDELKPDMDKAYREIAQQVSIPGFRKGHVPPRIIDQRFGRGVVIEQVVNEVLPGLYSRAVMDNELRPVSQPDVDVVEVPAAEGEPGGLLKFTAEVDVVPAFDVPEFEGLEVEVSPVEVDDEAVQAELDELRGRFATLKNLERAAEDGDYLTLDLEAKVGDEVIDTLSEVSYELGSGNMLEGQDEALRGQEAGAEVTFTSTVRGGEYAGQDATIEVKVISVKERELPEADDDFAQMVSEFDTAEELLADLREQVARRGVSQQALEARDKLLAQLLEQTEILLPESAIEHELSHRVDENTSDEDKQSIREAVENDLRQSIFLETLAEKSDVQVGQQELFEFMMQTAQTFGMDPGQLFQDQRQIQNMMVELARTKALVAVLRGATVKDTNGELVDISEFTADPAEAEAPSFEEQIEEVTEEVAEEAKED</sequence>
<dbReference type="EMBL" id="CP138335">
    <property type="protein sequence ID" value="XBW08702.1"/>
    <property type="molecule type" value="Genomic_DNA"/>
</dbReference>
<dbReference type="SUPFAM" id="SSF109998">
    <property type="entry name" value="Triger factor/SurA peptide-binding domain-like"/>
    <property type="match status" value="1"/>
</dbReference>
<dbReference type="PANTHER" id="PTHR30560:SF3">
    <property type="entry name" value="TRIGGER FACTOR-LIKE PROTEIN TIG, CHLOROPLASTIC"/>
    <property type="match status" value="1"/>
</dbReference>
<evidence type="ECO:0000256" key="6">
    <source>
        <dbReference type="ARBA" id="ARBA00023110"/>
    </source>
</evidence>
<feature type="domain" description="Trigger factor ribosome-binding bacterial" evidence="13">
    <location>
        <begin position="1"/>
        <end position="150"/>
    </location>
</feature>
<organism evidence="15">
    <name type="scientific">Scrofimicrobium appendicitidis</name>
    <dbReference type="NCBI Taxonomy" id="3079930"/>
    <lineage>
        <taxon>Bacteria</taxon>
        <taxon>Bacillati</taxon>
        <taxon>Actinomycetota</taxon>
        <taxon>Actinomycetes</taxon>
        <taxon>Actinomycetales</taxon>
        <taxon>Actinomycetaceae</taxon>
        <taxon>Scrofimicrobium</taxon>
    </lineage>
</organism>
<comment type="domain">
    <text evidence="11">Consists of 3 domains; the N-terminus binds the ribosome, the middle domain has PPIase activity, while the C-terminus has intrinsic chaperone activity on its own.</text>
</comment>
<dbReference type="InterPro" id="IPR005215">
    <property type="entry name" value="Trig_fac"/>
</dbReference>
<evidence type="ECO:0000259" key="14">
    <source>
        <dbReference type="Pfam" id="PF05698"/>
    </source>
</evidence>
<dbReference type="Pfam" id="PF05697">
    <property type="entry name" value="Trigger_N"/>
    <property type="match status" value="1"/>
</dbReference>
<comment type="function">
    <text evidence="11">Involved in protein export. Acts as a chaperone by maintaining the newly synthesized protein in an open conformation. Functions as a peptidyl-prolyl cis-trans isomerase.</text>
</comment>
<evidence type="ECO:0000256" key="1">
    <source>
        <dbReference type="ARBA" id="ARBA00000971"/>
    </source>
</evidence>
<accession>A0AAU7V8U8</accession>
<evidence type="ECO:0000313" key="15">
    <source>
        <dbReference type="EMBL" id="XBW08702.1"/>
    </source>
</evidence>
<evidence type="ECO:0000256" key="8">
    <source>
        <dbReference type="ARBA" id="ARBA00023235"/>
    </source>
</evidence>
<dbReference type="InterPro" id="IPR037041">
    <property type="entry name" value="Trigger_fac_C_sf"/>
</dbReference>
<dbReference type="PANTHER" id="PTHR30560">
    <property type="entry name" value="TRIGGER FACTOR CHAPERONE AND PEPTIDYL-PROLYL CIS/TRANS ISOMERASE"/>
    <property type="match status" value="1"/>
</dbReference>
<dbReference type="InterPro" id="IPR008880">
    <property type="entry name" value="Trigger_fac_C"/>
</dbReference>
<keyword evidence="6 11" id="KW-0697">Rotamase</keyword>
<evidence type="ECO:0000256" key="7">
    <source>
        <dbReference type="ARBA" id="ARBA00023186"/>
    </source>
</evidence>
<feature type="compositionally biased region" description="Acidic residues" evidence="12">
    <location>
        <begin position="430"/>
        <end position="446"/>
    </location>
</feature>
<dbReference type="GO" id="GO:0003755">
    <property type="term" value="F:peptidyl-prolyl cis-trans isomerase activity"/>
    <property type="evidence" value="ECO:0007669"/>
    <property type="project" value="UniProtKB-UniRule"/>
</dbReference>
<dbReference type="SUPFAM" id="SSF54534">
    <property type="entry name" value="FKBP-like"/>
    <property type="match status" value="1"/>
</dbReference>
<gene>
    <name evidence="11 15" type="primary">tig</name>
    <name evidence="15" type="ORF">SAC06_03860</name>
</gene>
<reference evidence="15" key="1">
    <citation type="submission" date="2023-11" db="EMBL/GenBank/DDBJ databases">
        <title>Scrofimicrobium hongkongense sp. nov., isolated from a patient with peritonitis.</title>
        <authorList>
            <person name="Lao H.Y."/>
            <person name="Wong A.Y.P."/>
            <person name="Ng T.L."/>
            <person name="Wong R.Y.L."/>
            <person name="Yau M.C.Y."/>
            <person name="Lam J.Y.W."/>
            <person name="Siu G.K.H."/>
        </authorList>
    </citation>
    <scope>NUCLEOTIDE SEQUENCE</scope>
    <source>
        <strain evidence="15">R131</strain>
    </source>
</reference>
<dbReference type="EC" id="5.2.1.8" evidence="3 11"/>
<keyword evidence="11" id="KW-0963">Cytoplasm</keyword>
<evidence type="ECO:0000256" key="9">
    <source>
        <dbReference type="ARBA" id="ARBA00023306"/>
    </source>
</evidence>
<dbReference type="GO" id="GO:0051083">
    <property type="term" value="P:'de novo' cotranslational protein folding"/>
    <property type="evidence" value="ECO:0007669"/>
    <property type="project" value="TreeGrafter"/>
</dbReference>
<keyword evidence="5 11" id="KW-0132">Cell division</keyword>
<dbReference type="GO" id="GO:0051301">
    <property type="term" value="P:cell division"/>
    <property type="evidence" value="ECO:0007669"/>
    <property type="project" value="UniProtKB-KW"/>
</dbReference>
<dbReference type="GO" id="GO:0043335">
    <property type="term" value="P:protein unfolding"/>
    <property type="evidence" value="ECO:0007669"/>
    <property type="project" value="TreeGrafter"/>
</dbReference>
<dbReference type="InterPro" id="IPR027304">
    <property type="entry name" value="Trigger_fact/SurA_dom_sf"/>
</dbReference>